<dbReference type="Gene3D" id="3.30.70.100">
    <property type="match status" value="1"/>
</dbReference>
<feature type="transmembrane region" description="Helical" evidence="11">
    <location>
        <begin position="341"/>
        <end position="360"/>
    </location>
</feature>
<feature type="compositionally biased region" description="Basic residues" evidence="12">
    <location>
        <begin position="719"/>
        <end position="728"/>
    </location>
</feature>
<dbReference type="InterPro" id="IPR051014">
    <property type="entry name" value="Cation_Transport_ATPase_IB"/>
</dbReference>
<dbReference type="SFLD" id="SFLDS00003">
    <property type="entry name" value="Haloacid_Dehalogenase"/>
    <property type="match status" value="1"/>
</dbReference>
<dbReference type="Pfam" id="PF00702">
    <property type="entry name" value="Hydrolase"/>
    <property type="match status" value="1"/>
</dbReference>
<dbReference type="InterPro" id="IPR023298">
    <property type="entry name" value="ATPase_P-typ_TM_dom_sf"/>
</dbReference>
<dbReference type="SFLD" id="SFLDF00027">
    <property type="entry name" value="p-type_atpase"/>
    <property type="match status" value="1"/>
</dbReference>
<dbReference type="InterPro" id="IPR023299">
    <property type="entry name" value="ATPase_P-typ_cyto_dom_N"/>
</dbReference>
<evidence type="ECO:0000256" key="2">
    <source>
        <dbReference type="ARBA" id="ARBA00004170"/>
    </source>
</evidence>
<evidence type="ECO:0000256" key="9">
    <source>
        <dbReference type="ARBA" id="ARBA00022989"/>
    </source>
</evidence>
<dbReference type="SUPFAM" id="SSF81665">
    <property type="entry name" value="Calcium ATPase, transmembrane domain M"/>
    <property type="match status" value="1"/>
</dbReference>
<dbReference type="Gene3D" id="2.70.150.10">
    <property type="entry name" value="Calcium-transporting ATPase, cytoplasmic transduction domain A"/>
    <property type="match status" value="1"/>
</dbReference>
<dbReference type="InterPro" id="IPR001757">
    <property type="entry name" value="P_typ_ATPase"/>
</dbReference>
<evidence type="ECO:0000256" key="4">
    <source>
        <dbReference type="ARBA" id="ARBA00022692"/>
    </source>
</evidence>
<comment type="subcellular location">
    <subcellularLocation>
        <location evidence="1">Membrane</location>
        <topology evidence="1">Multi-pass membrane protein</topology>
    </subcellularLocation>
    <subcellularLocation>
        <location evidence="2">Membrane</location>
        <topology evidence="2">Peripheral membrane protein</topology>
    </subcellularLocation>
</comment>
<evidence type="ECO:0000256" key="10">
    <source>
        <dbReference type="ARBA" id="ARBA00023136"/>
    </source>
</evidence>
<dbReference type="InterPro" id="IPR023214">
    <property type="entry name" value="HAD_sf"/>
</dbReference>
<comment type="caution">
    <text evidence="14">The sequence shown here is derived from an EMBL/GenBank/DDBJ whole genome shotgun (WGS) entry which is preliminary data.</text>
</comment>
<dbReference type="PRINTS" id="PR00119">
    <property type="entry name" value="CATATPASE"/>
</dbReference>
<feature type="transmembrane region" description="Helical" evidence="11">
    <location>
        <begin position="314"/>
        <end position="335"/>
    </location>
</feature>
<evidence type="ECO:0000259" key="13">
    <source>
        <dbReference type="PROSITE" id="PS50846"/>
    </source>
</evidence>
<feature type="transmembrane region" description="Helical" evidence="11">
    <location>
        <begin position="653"/>
        <end position="672"/>
    </location>
</feature>
<name>A0A9P1EJ38_CUSEU</name>
<keyword evidence="4 11" id="KW-0812">Transmembrane</keyword>
<dbReference type="NCBIfam" id="TIGR01525">
    <property type="entry name" value="ATPase-IB_hvy"/>
    <property type="match status" value="1"/>
</dbReference>
<evidence type="ECO:0000256" key="11">
    <source>
        <dbReference type="RuleBase" id="RU362081"/>
    </source>
</evidence>
<dbReference type="InterPro" id="IPR018303">
    <property type="entry name" value="ATPase_P-typ_P_site"/>
</dbReference>
<dbReference type="Gene3D" id="3.40.50.1000">
    <property type="entry name" value="HAD superfamily/HAD-like"/>
    <property type="match status" value="1"/>
</dbReference>
<evidence type="ECO:0000256" key="12">
    <source>
        <dbReference type="SAM" id="MobiDB-lite"/>
    </source>
</evidence>
<keyword evidence="5 11" id="KW-0479">Metal-binding</keyword>
<dbReference type="FunFam" id="2.70.150.10:FF:000002">
    <property type="entry name" value="Copper-transporting ATPase 1, putative"/>
    <property type="match status" value="1"/>
</dbReference>
<dbReference type="InterPro" id="IPR059000">
    <property type="entry name" value="ATPase_P-type_domA"/>
</dbReference>
<dbReference type="GO" id="GO:0016887">
    <property type="term" value="F:ATP hydrolysis activity"/>
    <property type="evidence" value="ECO:0007669"/>
    <property type="project" value="InterPro"/>
</dbReference>
<dbReference type="GO" id="GO:0009626">
    <property type="term" value="P:plant-type hypersensitive response"/>
    <property type="evidence" value="ECO:0007669"/>
    <property type="project" value="UniProtKB-KW"/>
</dbReference>
<dbReference type="GO" id="GO:0005524">
    <property type="term" value="F:ATP binding"/>
    <property type="evidence" value="ECO:0007669"/>
    <property type="project" value="UniProtKB-UniRule"/>
</dbReference>
<dbReference type="InterPro" id="IPR036163">
    <property type="entry name" value="HMA_dom_sf"/>
</dbReference>
<dbReference type="GO" id="GO:0019829">
    <property type="term" value="F:ATPase-coupled monoatomic cation transmembrane transporter activity"/>
    <property type="evidence" value="ECO:0007669"/>
    <property type="project" value="InterPro"/>
</dbReference>
<dbReference type="GO" id="GO:0016020">
    <property type="term" value="C:membrane"/>
    <property type="evidence" value="ECO:0007669"/>
    <property type="project" value="UniProtKB-SubCell"/>
</dbReference>
<dbReference type="InterPro" id="IPR044492">
    <property type="entry name" value="P_typ_ATPase_HD_dom"/>
</dbReference>
<dbReference type="PROSITE" id="PS50846">
    <property type="entry name" value="HMA_2"/>
    <property type="match status" value="1"/>
</dbReference>
<sequence length="906" mass="98744">MAAGNTATKPDLTKTYFDVLGICCSSEVPLIEKILKPLEGVKEVSVVVASKTLIVVHDSVLISDQQIVRALNKARLEASIRVNGVRKQWQTWPSPYAIVCGTLLLLSLLKFVYEPLKWLAVGAAVVGAVPITLRAVASLRNLNIDINILMLIAVVGSLFLSDYWEAATIVFLFTISEWLQSCALHQAKDVMLSLVNVVPQKAILAETGEALNAGDVKLNSILAVKAGEIIPIDGIVVDGECEVDEKILTGESFPVAKQKNSIVLAGSINLNGYITIKTTVLAKECLVSRMPKLVEDAQTNKSKTQRYIDQIAKYYTPAVVGAFIVLVILPSVLRLHNGKKWWYHLALVVLVSACPCALVLSTPAAMFCALSTAATSGLLFKSTDCLETLAKIRIMAFDKTGTLTRGEFSVTQFKTFLQDVNHDTLLYWVSSIEAKSSHPMATALIDYACLHSVAPKPDRVEQFENFPGEGIYGRIDGREIFIGNKKIFSRAQCNTVPELEGDGYEGKSISYIFSGSCLVGLFSLADNCRTGAKEALVELKLLGVKGVMLTGDCYSAASHVQEKLGGALDDFHAELYPEGKAKFIKEFQKEARTGMIGDGLNDALALATADVGISMGVSGSALAMETGNIILISNDLRKLPYAIRLSRRVKRKIVENVILSISIKVAILALAISGHPLVWAAVFADVGSCLIVVMNSFLLLRGRTARQGKNKCCKSSSVSHHRHGKSSHSHQQPCCKSPKSVSASGNKKLKCTINSHHHEEHSNSDKEHESHDRCTPNQCGGSLRIHNHHLSNNMVVEEKHHENDNHNCCRSTSLDLEKNESCNNHHCEAEETHVDDHRTECSSTHTTTVNIMNNCHDHVDRRAALKTLQTQHLGACSRSCKNECGDKDCHLGSKSGGKLSEIVIID</sequence>
<reference evidence="14" key="1">
    <citation type="submission" date="2022-07" db="EMBL/GenBank/DDBJ databases">
        <authorList>
            <person name="Macas J."/>
            <person name="Novak P."/>
            <person name="Neumann P."/>
        </authorList>
    </citation>
    <scope>NUCLEOTIDE SEQUENCE</scope>
</reference>
<evidence type="ECO:0000256" key="8">
    <source>
        <dbReference type="ARBA" id="ARBA00022967"/>
    </source>
</evidence>
<dbReference type="CDD" id="cd00371">
    <property type="entry name" value="HMA"/>
    <property type="match status" value="1"/>
</dbReference>
<evidence type="ECO:0000256" key="7">
    <source>
        <dbReference type="ARBA" id="ARBA00022840"/>
    </source>
</evidence>
<evidence type="ECO:0000256" key="3">
    <source>
        <dbReference type="ARBA" id="ARBA00006024"/>
    </source>
</evidence>
<feature type="compositionally biased region" description="Polar residues" evidence="12">
    <location>
        <begin position="731"/>
        <end position="745"/>
    </location>
</feature>
<dbReference type="Proteomes" id="UP001152484">
    <property type="component" value="Unassembled WGS sequence"/>
</dbReference>
<feature type="transmembrane region" description="Helical" evidence="11">
    <location>
        <begin position="96"/>
        <end position="113"/>
    </location>
</feature>
<gene>
    <name evidence="14" type="ORF">CEURO_LOCUS18847</name>
</gene>
<keyword evidence="10 11" id="KW-0472">Membrane</keyword>
<dbReference type="InterPro" id="IPR027256">
    <property type="entry name" value="P-typ_ATPase_IB"/>
</dbReference>
<feature type="transmembrane region" description="Helical" evidence="11">
    <location>
        <begin position="678"/>
        <end position="700"/>
    </location>
</feature>
<keyword evidence="7 11" id="KW-0067">ATP-binding</keyword>
<dbReference type="SUPFAM" id="SSF81653">
    <property type="entry name" value="Calcium ATPase, transduction domain A"/>
    <property type="match status" value="1"/>
</dbReference>
<dbReference type="FunFam" id="3.30.70.100:FF:000022">
    <property type="entry name" value="Putative cadmium/zinc-transporting ATPase 3"/>
    <property type="match status" value="1"/>
</dbReference>
<dbReference type="Pfam" id="PF00122">
    <property type="entry name" value="E1-E2_ATPase"/>
    <property type="match status" value="1"/>
</dbReference>
<feature type="region of interest" description="Disordered" evidence="12">
    <location>
        <begin position="710"/>
        <end position="776"/>
    </location>
</feature>
<comment type="similarity">
    <text evidence="3 11">Belongs to the cation transport ATPase (P-type) (TC 3.A.3) family. Type IB subfamily.</text>
</comment>
<dbReference type="AlphaFoldDB" id="A0A9P1EJ38"/>
<dbReference type="InterPro" id="IPR036412">
    <property type="entry name" value="HAD-like_sf"/>
</dbReference>
<feature type="domain" description="HMA" evidence="13">
    <location>
        <begin position="13"/>
        <end position="79"/>
    </location>
</feature>
<dbReference type="SFLD" id="SFLDG00002">
    <property type="entry name" value="C1.7:_P-type_atpase_like"/>
    <property type="match status" value="1"/>
</dbReference>
<dbReference type="PROSITE" id="PS01229">
    <property type="entry name" value="COF_2"/>
    <property type="match status" value="1"/>
</dbReference>
<dbReference type="NCBIfam" id="TIGR01494">
    <property type="entry name" value="ATPase_P-type"/>
    <property type="match status" value="1"/>
</dbReference>
<evidence type="ECO:0000256" key="1">
    <source>
        <dbReference type="ARBA" id="ARBA00004141"/>
    </source>
</evidence>
<dbReference type="PRINTS" id="PR00120">
    <property type="entry name" value="HATPASE"/>
</dbReference>
<dbReference type="CDD" id="cd02079">
    <property type="entry name" value="P-type_ATPase_HM"/>
    <property type="match status" value="1"/>
</dbReference>
<dbReference type="InterPro" id="IPR006121">
    <property type="entry name" value="HMA_dom"/>
</dbReference>
<accession>A0A9P1EJ38</accession>
<keyword evidence="9 11" id="KW-1133">Transmembrane helix</keyword>
<dbReference type="SUPFAM" id="SSF55008">
    <property type="entry name" value="HMA, heavy metal-associated domain"/>
    <property type="match status" value="1"/>
</dbReference>
<protein>
    <recommendedName>
        <fullName evidence="13">HMA domain-containing protein</fullName>
    </recommendedName>
</protein>
<dbReference type="PANTHER" id="PTHR48085:SF5">
    <property type="entry name" value="CADMIUM_ZINC-TRANSPORTING ATPASE HMA4-RELATED"/>
    <property type="match status" value="1"/>
</dbReference>
<dbReference type="GO" id="GO:0046872">
    <property type="term" value="F:metal ion binding"/>
    <property type="evidence" value="ECO:0007669"/>
    <property type="project" value="UniProtKB-KW"/>
</dbReference>
<dbReference type="FunFam" id="3.40.1110.10:FF:000043">
    <property type="entry name" value="Putative cadmium/zinc-transporting ATPase 3"/>
    <property type="match status" value="1"/>
</dbReference>
<keyword evidence="8" id="KW-1278">Translocase</keyword>
<dbReference type="Gene3D" id="3.40.1110.10">
    <property type="entry name" value="Calcium-transporting ATPase, cytoplasmic domain N"/>
    <property type="match status" value="1"/>
</dbReference>
<dbReference type="EMBL" id="CAMAPE010000053">
    <property type="protein sequence ID" value="CAH9110402.1"/>
    <property type="molecule type" value="Genomic_DNA"/>
</dbReference>
<feature type="transmembrane region" description="Helical" evidence="11">
    <location>
        <begin position="119"/>
        <end position="137"/>
    </location>
</feature>
<keyword evidence="6 11" id="KW-0547">Nucleotide-binding</keyword>
<dbReference type="PROSITE" id="PS00154">
    <property type="entry name" value="ATPASE_E1_E2"/>
    <property type="match status" value="1"/>
</dbReference>
<evidence type="ECO:0000256" key="5">
    <source>
        <dbReference type="ARBA" id="ARBA00022723"/>
    </source>
</evidence>
<evidence type="ECO:0000313" key="15">
    <source>
        <dbReference type="Proteomes" id="UP001152484"/>
    </source>
</evidence>
<proteinExistence type="inferred from homology"/>
<dbReference type="SUPFAM" id="SSF56784">
    <property type="entry name" value="HAD-like"/>
    <property type="match status" value="1"/>
</dbReference>
<dbReference type="OrthoDB" id="1287246at2759"/>
<dbReference type="InterPro" id="IPR008250">
    <property type="entry name" value="ATPase_P-typ_transduc_dom_A_sf"/>
</dbReference>
<feature type="compositionally biased region" description="Basic and acidic residues" evidence="12">
    <location>
        <begin position="756"/>
        <end position="774"/>
    </location>
</feature>
<dbReference type="PANTHER" id="PTHR48085">
    <property type="entry name" value="CADMIUM/ZINC-TRANSPORTING ATPASE HMA2-RELATED"/>
    <property type="match status" value="1"/>
</dbReference>
<evidence type="ECO:0000313" key="14">
    <source>
        <dbReference type="EMBL" id="CAH9110402.1"/>
    </source>
</evidence>
<organism evidence="14 15">
    <name type="scientific">Cuscuta europaea</name>
    <name type="common">European dodder</name>
    <dbReference type="NCBI Taxonomy" id="41803"/>
    <lineage>
        <taxon>Eukaryota</taxon>
        <taxon>Viridiplantae</taxon>
        <taxon>Streptophyta</taxon>
        <taxon>Embryophyta</taxon>
        <taxon>Tracheophyta</taxon>
        <taxon>Spermatophyta</taxon>
        <taxon>Magnoliopsida</taxon>
        <taxon>eudicotyledons</taxon>
        <taxon>Gunneridae</taxon>
        <taxon>Pentapetalae</taxon>
        <taxon>asterids</taxon>
        <taxon>lamiids</taxon>
        <taxon>Solanales</taxon>
        <taxon>Convolvulaceae</taxon>
        <taxon>Cuscuteae</taxon>
        <taxon>Cuscuta</taxon>
        <taxon>Cuscuta subgen. Cuscuta</taxon>
    </lineage>
</organism>
<evidence type="ECO:0000256" key="6">
    <source>
        <dbReference type="ARBA" id="ARBA00022741"/>
    </source>
</evidence>
<keyword evidence="15" id="KW-1185">Reference proteome</keyword>